<evidence type="ECO:0000256" key="1">
    <source>
        <dbReference type="SAM" id="MobiDB-lite"/>
    </source>
</evidence>
<dbReference type="RefSeq" id="XP_032117743.1">
    <property type="nucleotide sequence ID" value="XM_032261852.1"/>
</dbReference>
<evidence type="ECO:0000313" key="3">
    <source>
        <dbReference type="RefSeq" id="XP_032117743.1"/>
    </source>
</evidence>
<protein>
    <submittedName>
        <fullName evidence="3">Uncharacterized protein LOC116539151</fullName>
    </submittedName>
</protein>
<keyword evidence="2" id="KW-1185">Reference proteome</keyword>
<reference evidence="3" key="1">
    <citation type="submission" date="2025-08" db="UniProtKB">
        <authorList>
            <consortium name="RefSeq"/>
        </authorList>
    </citation>
    <scope>IDENTIFICATION</scope>
    <source>
        <tissue evidence="3">Blood</tissue>
    </source>
</reference>
<name>A0A6J3GIB9_SAPAP</name>
<evidence type="ECO:0000313" key="2">
    <source>
        <dbReference type="Proteomes" id="UP000504640"/>
    </source>
</evidence>
<feature type="compositionally biased region" description="Low complexity" evidence="1">
    <location>
        <begin position="136"/>
        <end position="145"/>
    </location>
</feature>
<feature type="region of interest" description="Disordered" evidence="1">
    <location>
        <begin position="1"/>
        <end position="165"/>
    </location>
</feature>
<sequence>MGSLPVTTRRGWPPAQDGAQGRPSSIPAPRARDQGVGRRGLLPTWRRRPAASAAPGCLRAPASARAKPGPPDYRRREEPSASTAERPTRDPRQRPRPGRIPGPPCCHRRAPGVSGHARPGANAVNPRAGRSRRCSLTQRRTTQPRTLERSGDRRRRSGFRETQRMRSRVAVRWAGC</sequence>
<gene>
    <name evidence="3" type="primary">LOC116539151</name>
</gene>
<accession>A0A6J3GIB9</accession>
<dbReference type="GeneID" id="116539151"/>
<dbReference type="AlphaFoldDB" id="A0A6J3GIB9"/>
<dbReference type="Proteomes" id="UP000504640">
    <property type="component" value="Unplaced"/>
</dbReference>
<organism evidence="2 3">
    <name type="scientific">Sapajus apella</name>
    <name type="common">Brown-capped capuchin</name>
    <name type="synonym">Cebus apella</name>
    <dbReference type="NCBI Taxonomy" id="9515"/>
    <lineage>
        <taxon>Eukaryota</taxon>
        <taxon>Metazoa</taxon>
        <taxon>Chordata</taxon>
        <taxon>Craniata</taxon>
        <taxon>Vertebrata</taxon>
        <taxon>Euteleostomi</taxon>
        <taxon>Mammalia</taxon>
        <taxon>Eutheria</taxon>
        <taxon>Euarchontoglires</taxon>
        <taxon>Primates</taxon>
        <taxon>Haplorrhini</taxon>
        <taxon>Platyrrhini</taxon>
        <taxon>Cebidae</taxon>
        <taxon>Cebinae</taxon>
        <taxon>Sapajus</taxon>
    </lineage>
</organism>
<proteinExistence type="predicted"/>